<name>A0A1T4R2J7_9GAMM</name>
<keyword evidence="1" id="KW-0698">rRNA processing</keyword>
<feature type="active site" description="Proton acceptor" evidence="1">
    <location>
        <position position="161"/>
    </location>
</feature>
<dbReference type="HAMAP" id="MF_00934">
    <property type="entry name" value="23SrRNA_methyltr_J"/>
    <property type="match status" value="1"/>
</dbReference>
<feature type="binding site" evidence="1">
    <location>
        <position position="97"/>
    </location>
    <ligand>
        <name>S-adenosyl-L-methionine</name>
        <dbReference type="ChEBI" id="CHEBI:59789"/>
    </ligand>
</feature>
<dbReference type="AlphaFoldDB" id="A0A1T4R2J7"/>
<dbReference type="GO" id="GO:0005829">
    <property type="term" value="C:cytosol"/>
    <property type="evidence" value="ECO:0007669"/>
    <property type="project" value="TreeGrafter"/>
</dbReference>
<feature type="binding site" evidence="1">
    <location>
        <position position="19"/>
    </location>
    <ligand>
        <name>S-adenosyl-L-methionine</name>
        <dbReference type="ChEBI" id="CHEBI:59789"/>
    </ligand>
</feature>
<keyword evidence="1" id="KW-0808">Transferase</keyword>
<accession>A0A1T4R2J7</accession>
<dbReference type="GO" id="GO:0003723">
    <property type="term" value="F:RNA binding"/>
    <property type="evidence" value="ECO:0007669"/>
    <property type="project" value="UniProtKB-UniRule"/>
</dbReference>
<organism evidence="2 3">
    <name type="scientific">Oceanospirillum multiglobuliferum</name>
    <dbReference type="NCBI Taxonomy" id="64969"/>
    <lineage>
        <taxon>Bacteria</taxon>
        <taxon>Pseudomonadati</taxon>
        <taxon>Pseudomonadota</taxon>
        <taxon>Gammaproteobacteria</taxon>
        <taxon>Oceanospirillales</taxon>
        <taxon>Oceanospirillaceae</taxon>
        <taxon>Oceanospirillum</taxon>
    </lineage>
</organism>
<comment type="subunit">
    <text evidence="1">Monomer.</text>
</comment>
<feature type="binding site" evidence="1">
    <location>
        <position position="115"/>
    </location>
    <ligand>
        <name>S-adenosyl-L-methionine</name>
        <dbReference type="ChEBI" id="CHEBI:59789"/>
    </ligand>
</feature>
<comment type="catalytic activity">
    <reaction evidence="1">
        <text>adenosine(2030) in 23S rRNA + S-adenosyl-L-methionine = N(6)-methyladenosine(2030) in 23S rRNA + S-adenosyl-L-homocysteine + H(+)</text>
        <dbReference type="Rhea" id="RHEA:43736"/>
        <dbReference type="Rhea" id="RHEA-COMP:10668"/>
        <dbReference type="Rhea" id="RHEA-COMP:10669"/>
        <dbReference type="ChEBI" id="CHEBI:15378"/>
        <dbReference type="ChEBI" id="CHEBI:57856"/>
        <dbReference type="ChEBI" id="CHEBI:59789"/>
        <dbReference type="ChEBI" id="CHEBI:74411"/>
        <dbReference type="ChEBI" id="CHEBI:74449"/>
        <dbReference type="EC" id="2.1.1.266"/>
    </reaction>
</comment>
<dbReference type="GO" id="GO:0036307">
    <property type="term" value="F:23S rRNA (adenine(2030)-N(6))-methyltransferase activity"/>
    <property type="evidence" value="ECO:0007669"/>
    <property type="project" value="UniProtKB-UniRule"/>
</dbReference>
<dbReference type="PANTHER" id="PTHR37426:SF1">
    <property type="entry name" value="RIBOSOMAL RNA LARGE SUBUNIT METHYLTRANSFERASE J"/>
    <property type="match status" value="1"/>
</dbReference>
<proteinExistence type="inferred from homology"/>
<reference evidence="2 3" key="1">
    <citation type="submission" date="2017-01" db="EMBL/GenBank/DDBJ databases">
        <title>Genome Sequencing of a Marine Spirillum, Oceanospirillum multiglobuliferum ATCC 33336, from Japan.</title>
        <authorList>
            <person name="Carney J.G."/>
            <person name="Trachtenberg A.M."/>
            <person name="Rheaume B.A."/>
            <person name="Linnane J.D."/>
            <person name="Pitts N.L."/>
            <person name="Mykles D.L."/>
            <person name="Maclea K.S."/>
        </authorList>
    </citation>
    <scope>NUCLEOTIDE SEQUENCE [LARGE SCALE GENOMIC DNA]</scope>
    <source>
        <strain evidence="2 3">ATCC 33336</strain>
    </source>
</reference>
<feature type="binding site" evidence="1">
    <location>
        <position position="42"/>
    </location>
    <ligand>
        <name>S-adenosyl-L-methionine</name>
        <dbReference type="ChEBI" id="CHEBI:59789"/>
    </ligand>
</feature>
<comment type="caution">
    <text evidence="2">The sequence shown here is derived from an EMBL/GenBank/DDBJ whole genome shotgun (WGS) entry which is preliminary data.</text>
</comment>
<keyword evidence="1" id="KW-0694">RNA-binding</keyword>
<dbReference type="InterPro" id="IPR029063">
    <property type="entry name" value="SAM-dependent_MTases_sf"/>
</dbReference>
<sequence length="277" mass="31487">MLSYRHAFHAGNHADVLKHLTMSLVFEALGKKDKPYCYIDTHSGGVYYDLNSDEARKTGEAIEGILQVYNHPLLPKSYRSAIARCNDDGRLTRYPGSPAIAQSFQREQDCLHLMELHNTEIELLKQRTGRWHHTSIHHRDGFEGLPALLPPNPRRGLVLVDPSYEIKSDYSKTAQAVEKAYKRWSTGIFAVWYPILIADKSRFMLDQFEQSGIRKILTIEMQRKAEPDETFGMIGSGMLLINPPYQLDQHLDTILPELAKALLGDTAVATVRWLVGE</sequence>
<dbReference type="Proteomes" id="UP000191418">
    <property type="component" value="Unassembled WGS sequence"/>
</dbReference>
<comment type="similarity">
    <text evidence="1">Belongs to the RlmJ family.</text>
</comment>
<dbReference type="EC" id="2.1.1.266" evidence="1"/>
<evidence type="ECO:0000256" key="1">
    <source>
        <dbReference type="HAMAP-Rule" id="MF_00934"/>
    </source>
</evidence>
<evidence type="ECO:0000313" key="2">
    <source>
        <dbReference type="EMBL" id="OPX55286.1"/>
    </source>
</evidence>
<dbReference type="Gene3D" id="3.40.50.150">
    <property type="entry name" value="Vaccinia Virus protein VP39"/>
    <property type="match status" value="1"/>
</dbReference>
<dbReference type="OrthoDB" id="9791274at2"/>
<dbReference type="SUPFAM" id="SSF53335">
    <property type="entry name" value="S-adenosyl-L-methionine-dependent methyltransferases"/>
    <property type="match status" value="1"/>
</dbReference>
<dbReference type="PANTHER" id="PTHR37426">
    <property type="entry name" value="RIBOSOMAL RNA LARGE SUBUNIT METHYLTRANSFERASE J"/>
    <property type="match status" value="1"/>
</dbReference>
<comment type="function">
    <text evidence="1">Specifically methylates the adenine in position 2030 of 23S rRNA.</text>
</comment>
<dbReference type="InterPro" id="IPR007473">
    <property type="entry name" value="RlmJ"/>
</dbReference>
<dbReference type="Pfam" id="PF04378">
    <property type="entry name" value="RsmJ"/>
    <property type="match status" value="1"/>
</dbReference>
<dbReference type="RefSeq" id="WP_078745695.1">
    <property type="nucleotide sequence ID" value="NZ_FUXG01000014.1"/>
</dbReference>
<evidence type="ECO:0000313" key="3">
    <source>
        <dbReference type="Proteomes" id="UP000191418"/>
    </source>
</evidence>
<protein>
    <recommendedName>
        <fullName evidence="1">Ribosomal RNA large subunit methyltransferase J</fullName>
        <ecNumber evidence="1">2.1.1.266</ecNumber>
    </recommendedName>
    <alternativeName>
        <fullName evidence="1">23S rRNA (adenine(2030)-N6)-methyltransferase</fullName>
    </alternativeName>
    <alternativeName>
        <fullName evidence="1">23S rRNA m6A2030 methyltransferase</fullName>
    </alternativeName>
</protein>
<keyword evidence="3" id="KW-1185">Reference proteome</keyword>
<dbReference type="STRING" id="64969.SAMN02745127_02112"/>
<feature type="site" description="Interaction with substrate rRNA" evidence="1">
    <location>
        <position position="4"/>
    </location>
</feature>
<feature type="binding site" evidence="1">
    <location>
        <position position="161"/>
    </location>
    <ligand>
        <name>S-adenosyl-L-methionine</name>
        <dbReference type="ChEBI" id="CHEBI:59789"/>
    </ligand>
</feature>
<dbReference type="EMBL" id="MTSM01000011">
    <property type="protein sequence ID" value="OPX55286.1"/>
    <property type="molecule type" value="Genomic_DNA"/>
</dbReference>
<dbReference type="GO" id="GO:0070475">
    <property type="term" value="P:rRNA base methylation"/>
    <property type="evidence" value="ECO:0007669"/>
    <property type="project" value="UniProtKB-UniRule"/>
</dbReference>
<keyword evidence="1" id="KW-0949">S-adenosyl-L-methionine</keyword>
<keyword evidence="1" id="KW-0489">Methyltransferase</keyword>
<feature type="binding site" evidence="1">
    <location>
        <begin position="140"/>
        <end position="141"/>
    </location>
    <ligand>
        <name>S-adenosyl-L-methionine</name>
        <dbReference type="ChEBI" id="CHEBI:59789"/>
    </ligand>
</feature>
<gene>
    <name evidence="1" type="primary">rlmJ</name>
    <name evidence="2" type="ORF">BTE48_10170</name>
</gene>